<protein>
    <submittedName>
        <fullName evidence="1">Uncharacterized protein</fullName>
    </submittedName>
</protein>
<proteinExistence type="predicted"/>
<organism evidence="1 2">
    <name type="scientific">Halocaridina rubra</name>
    <name type="common">Hawaiian red shrimp</name>
    <dbReference type="NCBI Taxonomy" id="373956"/>
    <lineage>
        <taxon>Eukaryota</taxon>
        <taxon>Metazoa</taxon>
        <taxon>Ecdysozoa</taxon>
        <taxon>Arthropoda</taxon>
        <taxon>Crustacea</taxon>
        <taxon>Multicrustacea</taxon>
        <taxon>Malacostraca</taxon>
        <taxon>Eumalacostraca</taxon>
        <taxon>Eucarida</taxon>
        <taxon>Decapoda</taxon>
        <taxon>Pleocyemata</taxon>
        <taxon>Caridea</taxon>
        <taxon>Atyoidea</taxon>
        <taxon>Atyidae</taxon>
        <taxon>Halocaridina</taxon>
    </lineage>
</organism>
<keyword evidence="2" id="KW-1185">Reference proteome</keyword>
<evidence type="ECO:0000313" key="2">
    <source>
        <dbReference type="Proteomes" id="UP001381693"/>
    </source>
</evidence>
<name>A0AAN8WTW7_HALRR</name>
<evidence type="ECO:0000313" key="1">
    <source>
        <dbReference type="EMBL" id="KAK7070952.1"/>
    </source>
</evidence>
<comment type="caution">
    <text evidence="1">The sequence shown here is derived from an EMBL/GenBank/DDBJ whole genome shotgun (WGS) entry which is preliminary data.</text>
</comment>
<dbReference type="Proteomes" id="UP001381693">
    <property type="component" value="Unassembled WGS sequence"/>
</dbReference>
<reference evidence="1 2" key="1">
    <citation type="submission" date="2023-11" db="EMBL/GenBank/DDBJ databases">
        <title>Halocaridina rubra genome assembly.</title>
        <authorList>
            <person name="Smith C."/>
        </authorList>
    </citation>
    <scope>NUCLEOTIDE SEQUENCE [LARGE SCALE GENOMIC DNA]</scope>
    <source>
        <strain evidence="1">EP-1</strain>
        <tissue evidence="1">Whole</tissue>
    </source>
</reference>
<sequence>MPITPLPLISFISLCETSLFDALRKVHDVDLGEQTIMELDPNVLLRRYLSFLSYQLYPTYN</sequence>
<accession>A0AAN8WTW7</accession>
<dbReference type="AlphaFoldDB" id="A0AAN8WTW7"/>
<gene>
    <name evidence="1" type="ORF">SK128_024228</name>
</gene>
<dbReference type="EMBL" id="JAXCGZ010015183">
    <property type="protein sequence ID" value="KAK7070952.1"/>
    <property type="molecule type" value="Genomic_DNA"/>
</dbReference>